<dbReference type="GO" id="GO:0005886">
    <property type="term" value="C:plasma membrane"/>
    <property type="evidence" value="ECO:0007669"/>
    <property type="project" value="UniProtKB-SubCell"/>
</dbReference>
<evidence type="ECO:0000256" key="4">
    <source>
        <dbReference type="ARBA" id="ARBA00022729"/>
    </source>
</evidence>
<dbReference type="Pfam" id="PF02608">
    <property type="entry name" value="Bmp"/>
    <property type="match status" value="1"/>
</dbReference>
<gene>
    <name evidence="9" type="ORF">KDA27_13860</name>
</gene>
<accession>A0A956NGA5</accession>
<dbReference type="InterPro" id="IPR003760">
    <property type="entry name" value="PnrA-like"/>
</dbReference>
<dbReference type="CDD" id="cd06354">
    <property type="entry name" value="PBP1_PrnA-like"/>
    <property type="match status" value="1"/>
</dbReference>
<keyword evidence="7" id="KW-0812">Transmembrane</keyword>
<reference evidence="9" key="1">
    <citation type="submission" date="2020-04" db="EMBL/GenBank/DDBJ databases">
        <authorList>
            <person name="Zhang T."/>
        </authorList>
    </citation>
    <scope>NUCLEOTIDE SEQUENCE</scope>
    <source>
        <strain evidence="9">HKST-UBA02</strain>
    </source>
</reference>
<dbReference type="InterPro" id="IPR050957">
    <property type="entry name" value="BMP_lipoprotein"/>
</dbReference>
<dbReference type="EMBL" id="JAGQHS010000071">
    <property type="protein sequence ID" value="MCA9756885.1"/>
    <property type="molecule type" value="Genomic_DNA"/>
</dbReference>
<comment type="similarity">
    <text evidence="2">Belongs to the BMP lipoprotein family.</text>
</comment>
<evidence type="ECO:0000259" key="8">
    <source>
        <dbReference type="Pfam" id="PF02608"/>
    </source>
</evidence>
<evidence type="ECO:0000256" key="5">
    <source>
        <dbReference type="ARBA" id="ARBA00023136"/>
    </source>
</evidence>
<evidence type="ECO:0000256" key="1">
    <source>
        <dbReference type="ARBA" id="ARBA00004193"/>
    </source>
</evidence>
<sequence>MLDPTTRLAPDSARVRSSRSGILRISLLLAAIALLAGFLSACGGGESESKKKVDAFRVGLVFDIGGLGDKSFNDAAHRGLLKAREDLGIEFEYYEPAEGSEREAALRIFAAGEADLVVGVGFLFSDDVKKVAEEFPEKKFACIDMTYQDGDVIPPNVVGIKFREEQGSYLVGAIAGLVTQTGTVGFVGGMDIPLIHKFEAGYRAGFEVVRPDGKVLIRYAGVTGDAFQNPTKGKELALAEIDQGADILFHASGSTGLGVFEAVRDRDKLAIGVDSDQQAEAPGHILTSMTKQVDVAVFDTAKAAKDGTFQGGIRILGLKEGGVDYVYDENNSQWITPEIRERVEALRTEIAEGRIEVPAS</sequence>
<evidence type="ECO:0000256" key="3">
    <source>
        <dbReference type="ARBA" id="ARBA00022475"/>
    </source>
</evidence>
<comment type="subcellular location">
    <subcellularLocation>
        <location evidence="1">Cell membrane</location>
        <topology evidence="1">Lipid-anchor</topology>
    </subcellularLocation>
</comment>
<proteinExistence type="inferred from homology"/>
<keyword evidence="3" id="KW-1003">Cell membrane</keyword>
<dbReference type="InterPro" id="IPR028082">
    <property type="entry name" value="Peripla_BP_I"/>
</dbReference>
<comment type="caution">
    <text evidence="9">The sequence shown here is derived from an EMBL/GenBank/DDBJ whole genome shotgun (WGS) entry which is preliminary data.</text>
</comment>
<feature type="domain" description="ABC transporter substrate-binding protein PnrA-like" evidence="8">
    <location>
        <begin position="59"/>
        <end position="359"/>
    </location>
</feature>
<dbReference type="Proteomes" id="UP000739538">
    <property type="component" value="Unassembled WGS sequence"/>
</dbReference>
<keyword evidence="5 7" id="KW-0472">Membrane</keyword>
<keyword evidence="7" id="KW-1133">Transmembrane helix</keyword>
<feature type="transmembrane region" description="Helical" evidence="7">
    <location>
        <begin position="21"/>
        <end position="41"/>
    </location>
</feature>
<evidence type="ECO:0000256" key="7">
    <source>
        <dbReference type="SAM" id="Phobius"/>
    </source>
</evidence>
<dbReference type="AlphaFoldDB" id="A0A956NGA5"/>
<name>A0A956NGA5_UNCEI</name>
<protein>
    <submittedName>
        <fullName evidence="9">BMP family ABC transporter substrate-binding protein</fullName>
    </submittedName>
</protein>
<dbReference type="PANTHER" id="PTHR34296:SF2">
    <property type="entry name" value="ABC TRANSPORTER GUANOSINE-BINDING PROTEIN NUPN"/>
    <property type="match status" value="1"/>
</dbReference>
<keyword evidence="6" id="KW-0449">Lipoprotein</keyword>
<dbReference type="Gene3D" id="3.40.50.2300">
    <property type="match status" value="2"/>
</dbReference>
<keyword evidence="4" id="KW-0732">Signal</keyword>
<dbReference type="SUPFAM" id="SSF53822">
    <property type="entry name" value="Periplasmic binding protein-like I"/>
    <property type="match status" value="1"/>
</dbReference>
<evidence type="ECO:0000256" key="6">
    <source>
        <dbReference type="ARBA" id="ARBA00023288"/>
    </source>
</evidence>
<evidence type="ECO:0000256" key="2">
    <source>
        <dbReference type="ARBA" id="ARBA00008610"/>
    </source>
</evidence>
<evidence type="ECO:0000313" key="9">
    <source>
        <dbReference type="EMBL" id="MCA9756885.1"/>
    </source>
</evidence>
<dbReference type="PANTHER" id="PTHR34296">
    <property type="entry name" value="TRANSCRIPTIONAL ACTIVATOR PROTEIN MED"/>
    <property type="match status" value="1"/>
</dbReference>
<evidence type="ECO:0000313" key="10">
    <source>
        <dbReference type="Proteomes" id="UP000739538"/>
    </source>
</evidence>
<organism evidence="9 10">
    <name type="scientific">Eiseniibacteriota bacterium</name>
    <dbReference type="NCBI Taxonomy" id="2212470"/>
    <lineage>
        <taxon>Bacteria</taxon>
        <taxon>Candidatus Eiseniibacteriota</taxon>
    </lineage>
</organism>
<reference evidence="9" key="2">
    <citation type="journal article" date="2021" name="Microbiome">
        <title>Successional dynamics and alternative stable states in a saline activated sludge microbial community over 9 years.</title>
        <authorList>
            <person name="Wang Y."/>
            <person name="Ye J."/>
            <person name="Ju F."/>
            <person name="Liu L."/>
            <person name="Boyd J.A."/>
            <person name="Deng Y."/>
            <person name="Parks D.H."/>
            <person name="Jiang X."/>
            <person name="Yin X."/>
            <person name="Woodcroft B.J."/>
            <person name="Tyson G.W."/>
            <person name="Hugenholtz P."/>
            <person name="Polz M.F."/>
            <person name="Zhang T."/>
        </authorList>
    </citation>
    <scope>NUCLEOTIDE SEQUENCE</scope>
    <source>
        <strain evidence="9">HKST-UBA02</strain>
    </source>
</reference>